<keyword evidence="4" id="KW-0689">Ribosomal protein</keyword>
<evidence type="ECO:0000256" key="7">
    <source>
        <dbReference type="SAM" id="MobiDB-lite"/>
    </source>
</evidence>
<feature type="region of interest" description="Disordered" evidence="7">
    <location>
        <begin position="190"/>
        <end position="261"/>
    </location>
</feature>
<comment type="similarity">
    <text evidence="1">Belongs to the universal ribosomal protein uS4 family.</text>
</comment>
<feature type="domain" description="RNA-binding S4" evidence="8">
    <location>
        <begin position="114"/>
        <end position="172"/>
    </location>
</feature>
<proteinExistence type="inferred from homology"/>
<evidence type="ECO:0000313" key="10">
    <source>
        <dbReference type="Proteomes" id="UP000037035"/>
    </source>
</evidence>
<dbReference type="AlphaFoldDB" id="A0A0L6UU52"/>
<dbReference type="SMART" id="SM00363">
    <property type="entry name" value="S4"/>
    <property type="match status" value="1"/>
</dbReference>
<name>A0A0L6UU52_9BASI</name>
<keyword evidence="3 6" id="KW-0694">RNA-binding</keyword>
<dbReference type="Gene3D" id="3.10.290.10">
    <property type="entry name" value="RNA-binding S4 domain"/>
    <property type="match status" value="1"/>
</dbReference>
<organism evidence="9 10">
    <name type="scientific">Puccinia sorghi</name>
    <dbReference type="NCBI Taxonomy" id="27349"/>
    <lineage>
        <taxon>Eukaryota</taxon>
        <taxon>Fungi</taxon>
        <taxon>Dikarya</taxon>
        <taxon>Basidiomycota</taxon>
        <taxon>Pucciniomycotina</taxon>
        <taxon>Pucciniomycetes</taxon>
        <taxon>Pucciniales</taxon>
        <taxon>Pucciniaceae</taxon>
        <taxon>Puccinia</taxon>
    </lineage>
</organism>
<evidence type="ECO:0000256" key="1">
    <source>
        <dbReference type="ARBA" id="ARBA00007465"/>
    </source>
</evidence>
<feature type="compositionally biased region" description="Low complexity" evidence="7">
    <location>
        <begin position="223"/>
        <end position="237"/>
    </location>
</feature>
<keyword evidence="10" id="KW-1185">Reference proteome</keyword>
<evidence type="ECO:0000259" key="8">
    <source>
        <dbReference type="SMART" id="SM00363"/>
    </source>
</evidence>
<dbReference type="Proteomes" id="UP000037035">
    <property type="component" value="Unassembled WGS sequence"/>
</dbReference>
<dbReference type="PROSITE" id="PS00632">
    <property type="entry name" value="RIBOSOMAL_S4"/>
    <property type="match status" value="1"/>
</dbReference>
<dbReference type="PANTHER" id="PTHR11831">
    <property type="entry name" value="30S 40S RIBOSOMAL PROTEIN"/>
    <property type="match status" value="1"/>
</dbReference>
<keyword evidence="5" id="KW-0687">Ribonucleoprotein</keyword>
<gene>
    <name evidence="9" type="ORF">VP01_3700g1</name>
</gene>
<evidence type="ECO:0000256" key="2">
    <source>
        <dbReference type="ARBA" id="ARBA00022730"/>
    </source>
</evidence>
<dbReference type="InterPro" id="IPR022801">
    <property type="entry name" value="Ribosomal_uS4"/>
</dbReference>
<dbReference type="InterPro" id="IPR018079">
    <property type="entry name" value="Ribosomal_uS4_CS"/>
</dbReference>
<evidence type="ECO:0000256" key="3">
    <source>
        <dbReference type="ARBA" id="ARBA00022884"/>
    </source>
</evidence>
<dbReference type="Pfam" id="PF01479">
    <property type="entry name" value="S4"/>
    <property type="match status" value="1"/>
</dbReference>
<dbReference type="OrthoDB" id="3356781at2759"/>
<evidence type="ECO:0000313" key="9">
    <source>
        <dbReference type="EMBL" id="KNZ52076.1"/>
    </source>
</evidence>
<sequence length="397" mass="45207">MRKLRNPFNVKKSYPRMSWNPQNLFNLYQRSFGPENKETNFMRSSKTVYWQKWRSKAVTRAYHGDWIQEKKFKRHYLPASLPSLAVKSSQKKSRYGSREEKVPLAALMYQELERRLDVAIFRSCFADSVYEARRMVIHGAVKLNGVKCVAPWTRLHPGDMFTVDPLAIPMLNPGKTWPEGLGESYVVDQDRKQKVGSSKKAEPSPASEPSEVLSSKSDDQPVEASEPEAATETPDVVPEADEEEPSVRTEASSDEPKESTKLSTYKPHLTFTLPTYASPFIFIPAYLEVSYRLCTTVYLRHATSGPGYCEIPTPWDADGEVMKLAWEWYTKQGLGRRIRRERKEWDAIRDAKRDPFAEGHLRKHALGGRVAVHGKYEGGRIGSARLGSGEPRLPPVK</sequence>
<dbReference type="InterPro" id="IPR036986">
    <property type="entry name" value="S4_RNA-bd_sf"/>
</dbReference>
<dbReference type="SUPFAM" id="SSF55174">
    <property type="entry name" value="Alpha-L RNA-binding motif"/>
    <property type="match status" value="1"/>
</dbReference>
<dbReference type="GO" id="GO:0005763">
    <property type="term" value="C:mitochondrial small ribosomal subunit"/>
    <property type="evidence" value="ECO:0007669"/>
    <property type="project" value="TreeGrafter"/>
</dbReference>
<accession>A0A0L6UU52</accession>
<keyword evidence="2 6" id="KW-0699">rRNA-binding</keyword>
<dbReference type="GO" id="GO:0042274">
    <property type="term" value="P:ribosomal small subunit biogenesis"/>
    <property type="evidence" value="ECO:0007669"/>
    <property type="project" value="TreeGrafter"/>
</dbReference>
<evidence type="ECO:0000256" key="6">
    <source>
        <dbReference type="PROSITE-ProRule" id="PRU00182"/>
    </source>
</evidence>
<comment type="caution">
    <text evidence="9">The sequence shown here is derived from an EMBL/GenBank/DDBJ whole genome shotgun (WGS) entry which is preliminary data.</text>
</comment>
<dbReference type="GO" id="GO:0019843">
    <property type="term" value="F:rRNA binding"/>
    <property type="evidence" value="ECO:0007669"/>
    <property type="project" value="UniProtKB-KW"/>
</dbReference>
<dbReference type="CDD" id="cd00165">
    <property type="entry name" value="S4"/>
    <property type="match status" value="1"/>
</dbReference>
<dbReference type="VEuPathDB" id="FungiDB:VP01_3700g1"/>
<evidence type="ECO:0000256" key="5">
    <source>
        <dbReference type="ARBA" id="ARBA00023274"/>
    </source>
</evidence>
<dbReference type="PANTHER" id="PTHR11831:SF4">
    <property type="entry name" value="SMALL RIBOSOMAL SUBUNIT PROTEIN US4M"/>
    <property type="match status" value="1"/>
</dbReference>
<dbReference type="PROSITE" id="PS50889">
    <property type="entry name" value="S4"/>
    <property type="match status" value="1"/>
</dbReference>
<dbReference type="STRING" id="27349.A0A0L6UU52"/>
<dbReference type="EMBL" id="LAVV01008725">
    <property type="protein sequence ID" value="KNZ52076.1"/>
    <property type="molecule type" value="Genomic_DNA"/>
</dbReference>
<dbReference type="GO" id="GO:0003735">
    <property type="term" value="F:structural constituent of ribosome"/>
    <property type="evidence" value="ECO:0007669"/>
    <property type="project" value="TreeGrafter"/>
</dbReference>
<reference evidence="9 10" key="1">
    <citation type="submission" date="2015-08" db="EMBL/GenBank/DDBJ databases">
        <title>Next Generation Sequencing and Analysis of the Genome of Puccinia sorghi L Schw, the Causal Agent of Maize Common Rust.</title>
        <authorList>
            <person name="Rochi L."/>
            <person name="Burguener G."/>
            <person name="Darino M."/>
            <person name="Turjanski A."/>
            <person name="Kreff E."/>
            <person name="Dieguez M.J."/>
            <person name="Sacco F."/>
        </authorList>
    </citation>
    <scope>NUCLEOTIDE SEQUENCE [LARGE SCALE GENOMIC DNA]</scope>
    <source>
        <strain evidence="9 10">RO10H11247</strain>
    </source>
</reference>
<protein>
    <recommendedName>
        <fullName evidence="8">RNA-binding S4 domain-containing protein</fullName>
    </recommendedName>
</protein>
<evidence type="ECO:0000256" key="4">
    <source>
        <dbReference type="ARBA" id="ARBA00022980"/>
    </source>
</evidence>
<dbReference type="InterPro" id="IPR002942">
    <property type="entry name" value="S4_RNA-bd"/>
</dbReference>